<keyword evidence="7" id="KW-0472">Membrane</keyword>
<reference evidence="13" key="2">
    <citation type="submission" date="2025-08" db="UniProtKB">
        <authorList>
            <consortium name="Ensembl"/>
        </authorList>
    </citation>
    <scope>IDENTIFICATION</scope>
</reference>
<evidence type="ECO:0000256" key="7">
    <source>
        <dbReference type="ARBA" id="ARBA00023136"/>
    </source>
</evidence>
<evidence type="ECO:0000256" key="10">
    <source>
        <dbReference type="ARBA" id="ARBA00023319"/>
    </source>
</evidence>
<keyword evidence="8" id="KW-1015">Disulfide bond</keyword>
<reference evidence="13" key="3">
    <citation type="submission" date="2025-09" db="UniProtKB">
        <authorList>
            <consortium name="Ensembl"/>
        </authorList>
    </citation>
    <scope>IDENTIFICATION</scope>
</reference>
<dbReference type="GO" id="GO:0030246">
    <property type="term" value="F:carbohydrate binding"/>
    <property type="evidence" value="ECO:0007669"/>
    <property type="project" value="UniProtKB-KW"/>
</dbReference>
<dbReference type="GO" id="GO:0005886">
    <property type="term" value="C:plasma membrane"/>
    <property type="evidence" value="ECO:0007669"/>
    <property type="project" value="TreeGrafter"/>
</dbReference>
<dbReference type="InterPro" id="IPR036179">
    <property type="entry name" value="Ig-like_dom_sf"/>
</dbReference>
<evidence type="ECO:0000256" key="11">
    <source>
        <dbReference type="ARBA" id="ARBA00038361"/>
    </source>
</evidence>
<keyword evidence="4" id="KW-0430">Lectin</keyword>
<keyword evidence="6" id="KW-1133">Transmembrane helix</keyword>
<protein>
    <recommendedName>
        <fullName evidence="12">Ig-like domain-containing protein</fullName>
    </recommendedName>
</protein>
<sequence>MESVLCLLPSGRAQYLLEVQESVTVEEGVCISVPCTFSYTQYYWTDSAPAHGYWFWGGDAPVATNDPDREVQEEIQGRFHLFGDPQTYNCSLDITDAKRRDNGKYFFRVETNRTKWNYKSNPLSVRVMGKEWLHIFEQVIYSCGQKLKINSRVCPQVPSPLPGSDQCPYTALSLGLST</sequence>
<keyword evidence="14" id="KW-1185">Reference proteome</keyword>
<dbReference type="InterPro" id="IPR051036">
    <property type="entry name" value="SIGLEC"/>
</dbReference>
<evidence type="ECO:0000256" key="2">
    <source>
        <dbReference type="ARBA" id="ARBA00022692"/>
    </source>
</evidence>
<dbReference type="PANTHER" id="PTHR12035:SF132">
    <property type="entry name" value="MYELOID CELL SURFACE ANTIGEN CD33"/>
    <property type="match status" value="1"/>
</dbReference>
<reference evidence="13 14" key="1">
    <citation type="journal article" date="2020" name="Nat. Commun.">
        <title>Donkey genomes provide new insights into domestication and selection for coat color.</title>
        <authorList>
            <person name="Wang"/>
            <person name="C."/>
            <person name="Li"/>
            <person name="H."/>
            <person name="Guo"/>
            <person name="Y."/>
            <person name="Huang"/>
            <person name="J."/>
            <person name="Sun"/>
            <person name="Y."/>
            <person name="Min"/>
            <person name="J."/>
            <person name="Wang"/>
            <person name="J."/>
            <person name="Fang"/>
            <person name="X."/>
            <person name="Zhao"/>
            <person name="Z."/>
            <person name="Wang"/>
            <person name="S."/>
            <person name="Zhang"/>
            <person name="Y."/>
            <person name="Liu"/>
            <person name="Q."/>
            <person name="Jiang"/>
            <person name="Q."/>
            <person name="Wang"/>
            <person name="X."/>
            <person name="Guo"/>
            <person name="Y."/>
            <person name="Yang"/>
            <person name="C."/>
            <person name="Wang"/>
            <person name="Y."/>
            <person name="Tian"/>
            <person name="F."/>
            <person name="Zhuang"/>
            <person name="G."/>
            <person name="Fan"/>
            <person name="Y."/>
            <person name="Gao"/>
            <person name="Q."/>
            <person name="Li"/>
            <person name="Y."/>
            <person name="Ju"/>
            <person name="Z."/>
            <person name="Li"/>
            <person name="J."/>
            <person name="Li"/>
            <person name="R."/>
            <person name="Hou"/>
            <person name="M."/>
            <person name="Yang"/>
            <person name="G."/>
            <person name="Liu"/>
            <person name="G."/>
            <person name="Liu"/>
            <person name="W."/>
            <person name="Guo"/>
            <person name="J."/>
            <person name="Pan"/>
            <person name="S."/>
            <person name="Fan"/>
            <person name="G."/>
            <person name="Zhang"/>
            <person name="W."/>
            <person name="Zhang"/>
            <person name="R."/>
            <person name="Yu"/>
            <person name="J."/>
            <person name="Zhang"/>
            <person name="X."/>
            <person name="Yin"/>
            <person name="Q."/>
            <person name="Ji"/>
            <person name="C."/>
            <person name="Jin"/>
            <person name="Y."/>
            <person name="Yue"/>
            <person name="G."/>
            <person name="Liu"/>
            <person name="M."/>
            <person name="Xu"/>
            <person name="J."/>
            <person name="Liu"/>
            <person name="S."/>
            <person name="Jordana"/>
            <person name="J."/>
            <person name="Noce"/>
            <person name="A."/>
            <person name="Amills"/>
            <person name="M."/>
            <person name="Wu"/>
            <person name="D.D."/>
            <person name="Li"/>
            <person name="S."/>
            <person name="Zhou"/>
            <person name="X. and Zhong"/>
            <person name="J."/>
        </authorList>
    </citation>
    <scope>NUCLEOTIDE SEQUENCE [LARGE SCALE GENOMIC DNA]</scope>
</reference>
<evidence type="ECO:0000256" key="8">
    <source>
        <dbReference type="ARBA" id="ARBA00023157"/>
    </source>
</evidence>
<dbReference type="Gene3D" id="2.60.40.10">
    <property type="entry name" value="Immunoglobulins"/>
    <property type="match status" value="1"/>
</dbReference>
<feature type="domain" description="Ig-like" evidence="12">
    <location>
        <begin position="9"/>
        <end position="124"/>
    </location>
</feature>
<evidence type="ECO:0000256" key="9">
    <source>
        <dbReference type="ARBA" id="ARBA00023180"/>
    </source>
</evidence>
<keyword evidence="10" id="KW-0393">Immunoglobulin domain</keyword>
<dbReference type="Pfam" id="PF07686">
    <property type="entry name" value="V-set"/>
    <property type="match status" value="1"/>
</dbReference>
<proteinExistence type="inferred from homology"/>
<accession>A0A9L0K4Q2</accession>
<evidence type="ECO:0000256" key="4">
    <source>
        <dbReference type="ARBA" id="ARBA00022734"/>
    </source>
</evidence>
<dbReference type="GeneTree" id="ENSGT01150000286907"/>
<dbReference type="AlphaFoldDB" id="A0A9L0K4Q2"/>
<dbReference type="PROSITE" id="PS50835">
    <property type="entry name" value="IG_LIKE"/>
    <property type="match status" value="1"/>
</dbReference>
<name>A0A9L0K4Q2_EQUAS</name>
<comment type="similarity">
    <text evidence="11">Belongs to the immunoglobulin superfamily. SIGLEC (sialic acid binding Ig-like lectin) family.</text>
</comment>
<dbReference type="GO" id="GO:0007155">
    <property type="term" value="P:cell adhesion"/>
    <property type="evidence" value="ECO:0007669"/>
    <property type="project" value="UniProtKB-KW"/>
</dbReference>
<organism evidence="13 14">
    <name type="scientific">Equus asinus</name>
    <name type="common">Donkey</name>
    <name type="synonym">Equus africanus asinus</name>
    <dbReference type="NCBI Taxonomy" id="9793"/>
    <lineage>
        <taxon>Eukaryota</taxon>
        <taxon>Metazoa</taxon>
        <taxon>Chordata</taxon>
        <taxon>Craniata</taxon>
        <taxon>Vertebrata</taxon>
        <taxon>Euteleostomi</taxon>
        <taxon>Mammalia</taxon>
        <taxon>Eutheria</taxon>
        <taxon>Laurasiatheria</taxon>
        <taxon>Perissodactyla</taxon>
        <taxon>Equidae</taxon>
        <taxon>Equus</taxon>
    </lineage>
</organism>
<keyword evidence="2" id="KW-0812">Transmembrane</keyword>
<evidence type="ECO:0000256" key="3">
    <source>
        <dbReference type="ARBA" id="ARBA00022729"/>
    </source>
</evidence>
<dbReference type="SMART" id="SM00409">
    <property type="entry name" value="IG"/>
    <property type="match status" value="1"/>
</dbReference>
<dbReference type="InterPro" id="IPR013783">
    <property type="entry name" value="Ig-like_fold"/>
</dbReference>
<comment type="subcellular location">
    <subcellularLocation>
        <location evidence="1">Membrane</location>
        <topology evidence="1">Single-pass type I membrane protein</topology>
    </subcellularLocation>
</comment>
<dbReference type="InterPro" id="IPR013106">
    <property type="entry name" value="Ig_V-set"/>
</dbReference>
<evidence type="ECO:0000313" key="13">
    <source>
        <dbReference type="Ensembl" id="ENSEASP00005057332.1"/>
    </source>
</evidence>
<dbReference type="PANTHER" id="PTHR12035">
    <property type="entry name" value="SIALIC ACID BINDING IMMUNOGLOBULIN-LIKE LECTIN"/>
    <property type="match status" value="1"/>
</dbReference>
<dbReference type="InterPro" id="IPR007110">
    <property type="entry name" value="Ig-like_dom"/>
</dbReference>
<evidence type="ECO:0000256" key="6">
    <source>
        <dbReference type="ARBA" id="ARBA00022989"/>
    </source>
</evidence>
<keyword evidence="3" id="KW-0732">Signal</keyword>
<evidence type="ECO:0000256" key="1">
    <source>
        <dbReference type="ARBA" id="ARBA00004479"/>
    </source>
</evidence>
<evidence type="ECO:0000256" key="5">
    <source>
        <dbReference type="ARBA" id="ARBA00022889"/>
    </source>
</evidence>
<dbReference type="Proteomes" id="UP000694387">
    <property type="component" value="Chromosome 26"/>
</dbReference>
<dbReference type="GO" id="GO:0033691">
    <property type="term" value="F:sialic acid binding"/>
    <property type="evidence" value="ECO:0007669"/>
    <property type="project" value="TreeGrafter"/>
</dbReference>
<dbReference type="SUPFAM" id="SSF48726">
    <property type="entry name" value="Immunoglobulin"/>
    <property type="match status" value="1"/>
</dbReference>
<dbReference type="Ensembl" id="ENSEAST00005053150.1">
    <property type="protein sequence ID" value="ENSEASP00005057332.1"/>
    <property type="gene ID" value="ENSEASG00005035852.1"/>
</dbReference>
<dbReference type="InterPro" id="IPR003599">
    <property type="entry name" value="Ig_sub"/>
</dbReference>
<keyword evidence="9" id="KW-0325">Glycoprotein</keyword>
<evidence type="ECO:0000259" key="12">
    <source>
        <dbReference type="PROSITE" id="PS50835"/>
    </source>
</evidence>
<dbReference type="FunFam" id="2.60.40.10:FF:000829">
    <property type="entry name" value="Sialic acid-binding Ig-like lectin 8"/>
    <property type="match status" value="1"/>
</dbReference>
<evidence type="ECO:0000313" key="14">
    <source>
        <dbReference type="Proteomes" id="UP000694387"/>
    </source>
</evidence>
<keyword evidence="5" id="KW-0130">Cell adhesion</keyword>